<comment type="similarity">
    <text evidence="1">Belongs to the FAM216 family.</text>
</comment>
<name>A0A6P7LM58_BETSP</name>
<dbReference type="GeneID" id="114848577"/>
<reference evidence="4" key="1">
    <citation type="submission" date="2025-08" db="UniProtKB">
        <authorList>
            <consortium name="RefSeq"/>
        </authorList>
    </citation>
    <scope>IDENTIFICATION</scope>
</reference>
<accession>A0A6P7LM58</accession>
<organism evidence="3 4">
    <name type="scientific">Betta splendens</name>
    <name type="common">Siamese fighting fish</name>
    <dbReference type="NCBI Taxonomy" id="158456"/>
    <lineage>
        <taxon>Eukaryota</taxon>
        <taxon>Metazoa</taxon>
        <taxon>Chordata</taxon>
        <taxon>Craniata</taxon>
        <taxon>Vertebrata</taxon>
        <taxon>Euteleostomi</taxon>
        <taxon>Actinopterygii</taxon>
        <taxon>Neopterygii</taxon>
        <taxon>Teleostei</taxon>
        <taxon>Neoteleostei</taxon>
        <taxon>Acanthomorphata</taxon>
        <taxon>Anabantaria</taxon>
        <taxon>Anabantiformes</taxon>
        <taxon>Anabantoidei</taxon>
        <taxon>Osphronemidae</taxon>
        <taxon>Betta</taxon>
    </lineage>
</organism>
<protein>
    <submittedName>
        <fullName evidence="4">Protein FAM216A isoform X1</fullName>
    </submittedName>
</protein>
<feature type="region of interest" description="Disordered" evidence="2">
    <location>
        <begin position="26"/>
        <end position="46"/>
    </location>
</feature>
<gene>
    <name evidence="4" type="primary">LOC114848577</name>
</gene>
<feature type="region of interest" description="Disordered" evidence="2">
    <location>
        <begin position="99"/>
        <end position="180"/>
    </location>
</feature>
<dbReference type="PANTHER" id="PTHR16476:SF4">
    <property type="entry name" value="PROTEIN FAM216A"/>
    <property type="match status" value="1"/>
</dbReference>
<keyword evidence="3" id="KW-1185">Reference proteome</keyword>
<dbReference type="AlphaFoldDB" id="A0A6P7LM58"/>
<proteinExistence type="inferred from homology"/>
<evidence type="ECO:0000256" key="1">
    <source>
        <dbReference type="ARBA" id="ARBA00008615"/>
    </source>
</evidence>
<sequence>MTIFPSDFCLWSTALKPAGVHLDTHRLPTARPDSQTTAGPFRKHAAPTPAQRQYLCTIAASYSPAHVRKLLAQHYVSILNRSIRTGIITDRDNLVVASQEENHLSKSQSEVLSAGKQKGKTKSNTKHSKKIFLPKIPLSNSVPKKKKTKKHTTASPKTKPTPRARIRRAMEEKEEEGLNGSLTECLSSLSVGGWTDSSSDLSTGVVKFR</sequence>
<evidence type="ECO:0000256" key="2">
    <source>
        <dbReference type="SAM" id="MobiDB-lite"/>
    </source>
</evidence>
<feature type="compositionally biased region" description="Basic residues" evidence="2">
    <location>
        <begin position="117"/>
        <end position="132"/>
    </location>
</feature>
<dbReference type="OrthoDB" id="5980156at2759"/>
<feature type="compositionally biased region" description="Basic residues" evidence="2">
    <location>
        <begin position="143"/>
        <end position="152"/>
    </location>
</feature>
<dbReference type="Proteomes" id="UP000515150">
    <property type="component" value="Chromosome 22"/>
</dbReference>
<dbReference type="InterPro" id="IPR029373">
    <property type="entry name" value="FAM216"/>
</dbReference>
<dbReference type="KEGG" id="bspl:114848577"/>
<evidence type="ECO:0000313" key="4">
    <source>
        <dbReference type="RefSeq" id="XP_028995024.1"/>
    </source>
</evidence>
<dbReference type="RefSeq" id="XP_028995024.1">
    <property type="nucleotide sequence ID" value="XM_029139191.3"/>
</dbReference>
<dbReference type="Pfam" id="PF15107">
    <property type="entry name" value="FAM216B"/>
    <property type="match status" value="1"/>
</dbReference>
<dbReference type="PANTHER" id="PTHR16476">
    <property type="entry name" value="FAMILY WITH SEQUENCE SIMILARITY 216 MEMBER A"/>
    <property type="match status" value="1"/>
</dbReference>
<dbReference type="InParanoid" id="A0A6P7LM58"/>
<evidence type="ECO:0000313" key="3">
    <source>
        <dbReference type="Proteomes" id="UP000515150"/>
    </source>
</evidence>